<sequence length="62" mass="7208">MRDSREIPDKSFAALLYQKIKALIEAMTEALDFSFPSNFLKELPQITFKPYGPHHSKRKKTP</sequence>
<evidence type="ECO:0000313" key="1">
    <source>
        <dbReference type="EMBL" id="KAF6155622.1"/>
    </source>
</evidence>
<dbReference type="Proteomes" id="UP000541444">
    <property type="component" value="Unassembled WGS sequence"/>
</dbReference>
<accession>A0A7J7MLC1</accession>
<comment type="caution">
    <text evidence="1">The sequence shown here is derived from an EMBL/GenBank/DDBJ whole genome shotgun (WGS) entry which is preliminary data.</text>
</comment>
<proteinExistence type="predicted"/>
<protein>
    <submittedName>
        <fullName evidence="1">Uncharacterized protein</fullName>
    </submittedName>
</protein>
<dbReference type="AlphaFoldDB" id="A0A7J7MLC1"/>
<evidence type="ECO:0000313" key="2">
    <source>
        <dbReference type="Proteomes" id="UP000541444"/>
    </source>
</evidence>
<name>A0A7J7MLC1_9MAGN</name>
<reference evidence="1 2" key="1">
    <citation type="journal article" date="2020" name="IScience">
        <title>Genome Sequencing of the Endangered Kingdonia uniflora (Circaeasteraceae, Ranunculales) Reveals Potential Mechanisms of Evolutionary Specialization.</title>
        <authorList>
            <person name="Sun Y."/>
            <person name="Deng T."/>
            <person name="Zhang A."/>
            <person name="Moore M.J."/>
            <person name="Landis J.B."/>
            <person name="Lin N."/>
            <person name="Zhang H."/>
            <person name="Zhang X."/>
            <person name="Huang J."/>
            <person name="Zhang X."/>
            <person name="Sun H."/>
            <person name="Wang H."/>
        </authorList>
    </citation>
    <scope>NUCLEOTIDE SEQUENCE [LARGE SCALE GENOMIC DNA]</scope>
    <source>
        <strain evidence="1">TB1705</strain>
        <tissue evidence="1">Leaf</tissue>
    </source>
</reference>
<gene>
    <name evidence="1" type="ORF">GIB67_034717</name>
</gene>
<keyword evidence="2" id="KW-1185">Reference proteome</keyword>
<organism evidence="1 2">
    <name type="scientific">Kingdonia uniflora</name>
    <dbReference type="NCBI Taxonomy" id="39325"/>
    <lineage>
        <taxon>Eukaryota</taxon>
        <taxon>Viridiplantae</taxon>
        <taxon>Streptophyta</taxon>
        <taxon>Embryophyta</taxon>
        <taxon>Tracheophyta</taxon>
        <taxon>Spermatophyta</taxon>
        <taxon>Magnoliopsida</taxon>
        <taxon>Ranunculales</taxon>
        <taxon>Circaeasteraceae</taxon>
        <taxon>Kingdonia</taxon>
    </lineage>
</organism>
<dbReference type="EMBL" id="JACGCM010001410">
    <property type="protein sequence ID" value="KAF6155622.1"/>
    <property type="molecule type" value="Genomic_DNA"/>
</dbReference>